<dbReference type="AlphaFoldDB" id="A0A4Z2I6X8"/>
<sequence length="279" mass="31905">MGKMQEDLQHQAVRQDWDTLHPNILAAPCRSVDSFLLWLLKEGQDKRITIPVSSTMVGMWCTRGIWWWDMAVICGGGGDTLDNASAACAAGLCRALFWCALRPASCERTWFRRVDDWLKRRLQKRQTNGLSRVWMRMWERRLLRELKPRWQMTQRIRPAVIVGAGGEQEEGPSQEWGSSGRGNNKEGDEIKFVSDGCCRSDVFFIYSRNSRDSQERVVGVSIPNKKLLVWRDSLRKEGIRHDESTCSGDRTLPVKGPISVPALIQVFEKMPRPSPGMEL</sequence>
<reference evidence="2 3" key="1">
    <citation type="submission" date="2019-03" db="EMBL/GenBank/DDBJ databases">
        <title>First draft genome of Liparis tanakae, snailfish: a comprehensive survey of snailfish specific genes.</title>
        <authorList>
            <person name="Kim W."/>
            <person name="Song I."/>
            <person name="Jeong J.-H."/>
            <person name="Kim D."/>
            <person name="Kim S."/>
            <person name="Ryu S."/>
            <person name="Song J.Y."/>
            <person name="Lee S.K."/>
        </authorList>
    </citation>
    <scope>NUCLEOTIDE SEQUENCE [LARGE SCALE GENOMIC DNA]</scope>
    <source>
        <tissue evidence="2">Muscle</tissue>
    </source>
</reference>
<dbReference type="EMBL" id="SRLO01000121">
    <property type="protein sequence ID" value="TNN73797.1"/>
    <property type="molecule type" value="Genomic_DNA"/>
</dbReference>
<protein>
    <submittedName>
        <fullName evidence="2">Uncharacterized protein</fullName>
    </submittedName>
</protein>
<organism evidence="2 3">
    <name type="scientific">Liparis tanakae</name>
    <name type="common">Tanaka's snailfish</name>
    <dbReference type="NCBI Taxonomy" id="230148"/>
    <lineage>
        <taxon>Eukaryota</taxon>
        <taxon>Metazoa</taxon>
        <taxon>Chordata</taxon>
        <taxon>Craniata</taxon>
        <taxon>Vertebrata</taxon>
        <taxon>Euteleostomi</taxon>
        <taxon>Actinopterygii</taxon>
        <taxon>Neopterygii</taxon>
        <taxon>Teleostei</taxon>
        <taxon>Neoteleostei</taxon>
        <taxon>Acanthomorphata</taxon>
        <taxon>Eupercaria</taxon>
        <taxon>Perciformes</taxon>
        <taxon>Cottioidei</taxon>
        <taxon>Cottales</taxon>
        <taxon>Liparidae</taxon>
        <taxon>Liparis</taxon>
    </lineage>
</organism>
<accession>A0A4Z2I6X8</accession>
<evidence type="ECO:0000313" key="2">
    <source>
        <dbReference type="EMBL" id="TNN73797.1"/>
    </source>
</evidence>
<keyword evidence="3" id="KW-1185">Reference proteome</keyword>
<name>A0A4Z2I6X8_9TELE</name>
<dbReference type="Proteomes" id="UP000314294">
    <property type="component" value="Unassembled WGS sequence"/>
</dbReference>
<gene>
    <name evidence="2" type="ORF">EYF80_016005</name>
</gene>
<dbReference type="OrthoDB" id="8956914at2759"/>
<feature type="region of interest" description="Disordered" evidence="1">
    <location>
        <begin position="165"/>
        <end position="185"/>
    </location>
</feature>
<comment type="caution">
    <text evidence="2">The sequence shown here is derived from an EMBL/GenBank/DDBJ whole genome shotgun (WGS) entry which is preliminary data.</text>
</comment>
<evidence type="ECO:0000256" key="1">
    <source>
        <dbReference type="SAM" id="MobiDB-lite"/>
    </source>
</evidence>
<proteinExistence type="predicted"/>
<evidence type="ECO:0000313" key="3">
    <source>
        <dbReference type="Proteomes" id="UP000314294"/>
    </source>
</evidence>